<evidence type="ECO:0000313" key="1">
    <source>
        <dbReference type="EMBL" id="MCX5619429.1"/>
    </source>
</evidence>
<protein>
    <submittedName>
        <fullName evidence="1">Uncharacterized protein</fullName>
    </submittedName>
</protein>
<organism evidence="1 2">
    <name type="scientific">Bombella pollinis</name>
    <dbReference type="NCBI Taxonomy" id="2967337"/>
    <lineage>
        <taxon>Bacteria</taxon>
        <taxon>Pseudomonadati</taxon>
        <taxon>Pseudomonadota</taxon>
        <taxon>Alphaproteobacteria</taxon>
        <taxon>Acetobacterales</taxon>
        <taxon>Acetobacteraceae</taxon>
        <taxon>Bombella</taxon>
    </lineage>
</organism>
<keyword evidence="2" id="KW-1185">Reference proteome</keyword>
<reference evidence="1 2" key="1">
    <citation type="submission" date="2022-07" db="EMBL/GenBank/DDBJ databases">
        <title>Bombella genomes.</title>
        <authorList>
            <person name="Harer L."/>
            <person name="Styblova S."/>
            <person name="Ehrmann M."/>
        </authorList>
    </citation>
    <scope>NUCLEOTIDE SEQUENCE [LARGE SCALE GENOMIC DNA]</scope>
    <source>
        <strain evidence="1 2">TMW 2.2556</strain>
    </source>
</reference>
<comment type="caution">
    <text evidence="1">The sequence shown here is derived from an EMBL/GenBank/DDBJ whole genome shotgun (WGS) entry which is preliminary data.</text>
</comment>
<accession>A0ABT3WMC3</accession>
<dbReference type="RefSeq" id="WP_266137482.1">
    <property type="nucleotide sequence ID" value="NZ_JANIDX010000002.1"/>
</dbReference>
<sequence length="213" mass="23893">MMQHSSPFFERVWFLDCFGHIISYAPSQGRLIRTPFQGTLTNGFVPSPFPIPLEAELTWWTLYGEQLPIEPLIMKKIRRGLVKLQKKGAQEFLSINPRSDDLGFVNDVNAWEQFLPVTEQILQGLSLISDPDMSTICEATSAQHVGHFSFLPPSENKPGCGRIGDHIINIYNNLSSLSALSSIQEGEMRTISLTNDEDNAISHFTLSCRSVKP</sequence>
<name>A0ABT3WMC3_9PROT</name>
<proteinExistence type="predicted"/>
<dbReference type="Proteomes" id="UP001165575">
    <property type="component" value="Unassembled WGS sequence"/>
</dbReference>
<gene>
    <name evidence="1" type="ORF">NQF89_03190</name>
</gene>
<evidence type="ECO:0000313" key="2">
    <source>
        <dbReference type="Proteomes" id="UP001165575"/>
    </source>
</evidence>
<dbReference type="EMBL" id="JANIDX010000002">
    <property type="protein sequence ID" value="MCX5619429.1"/>
    <property type="molecule type" value="Genomic_DNA"/>
</dbReference>